<feature type="region of interest" description="Disordered" evidence="1">
    <location>
        <begin position="1"/>
        <end position="25"/>
    </location>
</feature>
<proteinExistence type="predicted"/>
<keyword evidence="2" id="KW-1133">Transmembrane helix</keyword>
<evidence type="ECO:0000256" key="1">
    <source>
        <dbReference type="SAM" id="MobiDB-lite"/>
    </source>
</evidence>
<evidence type="ECO:0000313" key="4">
    <source>
        <dbReference type="Proteomes" id="UP001147747"/>
    </source>
</evidence>
<organism evidence="3 4">
    <name type="scientific">Penicillium cosmopolitanum</name>
    <dbReference type="NCBI Taxonomy" id="1131564"/>
    <lineage>
        <taxon>Eukaryota</taxon>
        <taxon>Fungi</taxon>
        <taxon>Dikarya</taxon>
        <taxon>Ascomycota</taxon>
        <taxon>Pezizomycotina</taxon>
        <taxon>Eurotiomycetes</taxon>
        <taxon>Eurotiomycetidae</taxon>
        <taxon>Eurotiales</taxon>
        <taxon>Aspergillaceae</taxon>
        <taxon>Penicillium</taxon>
    </lineage>
</organism>
<dbReference type="GeneID" id="81376533"/>
<keyword evidence="2" id="KW-0812">Transmembrane</keyword>
<dbReference type="PANTHER" id="PTHR34414">
    <property type="entry name" value="HET DOMAIN-CONTAINING PROTEIN-RELATED"/>
    <property type="match status" value="1"/>
</dbReference>
<reference evidence="3" key="1">
    <citation type="submission" date="2022-12" db="EMBL/GenBank/DDBJ databases">
        <authorList>
            <person name="Petersen C."/>
        </authorList>
    </citation>
    <scope>NUCLEOTIDE SEQUENCE</scope>
    <source>
        <strain evidence="3">IBT 29677</strain>
    </source>
</reference>
<feature type="compositionally biased region" description="Basic and acidic residues" evidence="1">
    <location>
        <begin position="1"/>
        <end position="21"/>
    </location>
</feature>
<dbReference type="InterPro" id="IPR046536">
    <property type="entry name" value="DUF6601"/>
</dbReference>
<dbReference type="Pfam" id="PF20246">
    <property type="entry name" value="DUF6601"/>
    <property type="match status" value="1"/>
</dbReference>
<keyword evidence="4" id="KW-1185">Reference proteome</keyword>
<protein>
    <recommendedName>
        <fullName evidence="5">Subtilisin-like serine protease</fullName>
    </recommendedName>
</protein>
<reference evidence="3" key="2">
    <citation type="journal article" date="2023" name="IMA Fungus">
        <title>Comparative genomic study of the Penicillium genus elucidates a diverse pangenome and 15 lateral gene transfer events.</title>
        <authorList>
            <person name="Petersen C."/>
            <person name="Sorensen T."/>
            <person name="Nielsen M.R."/>
            <person name="Sondergaard T.E."/>
            <person name="Sorensen J.L."/>
            <person name="Fitzpatrick D.A."/>
            <person name="Frisvad J.C."/>
            <person name="Nielsen K.L."/>
        </authorList>
    </citation>
    <scope>NUCLEOTIDE SEQUENCE</scope>
    <source>
        <strain evidence="3">IBT 29677</strain>
    </source>
</reference>
<dbReference type="Proteomes" id="UP001147747">
    <property type="component" value="Unassembled WGS sequence"/>
</dbReference>
<name>A0A9W9VDZ6_9EURO</name>
<gene>
    <name evidence="3" type="ORF">N7509_012916</name>
</gene>
<feature type="transmembrane region" description="Helical" evidence="2">
    <location>
        <begin position="282"/>
        <end position="303"/>
    </location>
</feature>
<dbReference type="AlphaFoldDB" id="A0A9W9VDZ6"/>
<accession>A0A9W9VDZ6</accession>
<evidence type="ECO:0000313" key="3">
    <source>
        <dbReference type="EMBL" id="KAJ5376030.1"/>
    </source>
</evidence>
<dbReference type="OrthoDB" id="5086500at2759"/>
<evidence type="ECO:0008006" key="5">
    <source>
        <dbReference type="Google" id="ProtNLM"/>
    </source>
</evidence>
<evidence type="ECO:0000256" key="2">
    <source>
        <dbReference type="SAM" id="Phobius"/>
    </source>
</evidence>
<dbReference type="RefSeq" id="XP_056481060.1">
    <property type="nucleotide sequence ID" value="XM_056637553.1"/>
</dbReference>
<comment type="caution">
    <text evidence="3">The sequence shown here is derived from an EMBL/GenBank/DDBJ whole genome shotgun (WGS) entry which is preliminary data.</text>
</comment>
<keyword evidence="2" id="KW-0472">Membrane</keyword>
<dbReference type="PANTHER" id="PTHR34414:SF1">
    <property type="entry name" value="SUBTILISIN-LIKE SERINE PROTEASE"/>
    <property type="match status" value="1"/>
</dbReference>
<sequence length="368" mass="41752">MNGSGKMRDSNHNEHGDHTEGQQKQTCPFLVKPLERDALGTSDHSSLRPLLPASYRTTSGDLAASNTDITSCIEKELDLKRLHDILPWLWIAGRPMPPRPLHHQLVLSRDIFITERMDMHLVWTIGRIFVKPIPRFLLAPDFWAENLSCPPCCIRSQTSSLAEYSSEDSTDHASCVHERLWGSALGFLYSYAGLISHKSDFVIAQAKQLIPPEVTWSDWMTLVEEVLAANNLHRKIDNRFNYGELRLSRLNKIYNVRYLTPLRGYMSHWQWTRYGDFFQENLAWLTAITVYIAVVLGAMQVGLGTDALVGNHAFQSASYGFTVFSILGPLVALGIIGALFCFMFINNWISAVAFKRKRFKAIHSVQRA</sequence>
<dbReference type="EMBL" id="JAPZBU010000012">
    <property type="protein sequence ID" value="KAJ5376030.1"/>
    <property type="molecule type" value="Genomic_DNA"/>
</dbReference>
<feature type="transmembrane region" description="Helical" evidence="2">
    <location>
        <begin position="323"/>
        <end position="349"/>
    </location>
</feature>